<dbReference type="SUPFAM" id="SSF51445">
    <property type="entry name" value="(Trans)glycosidases"/>
    <property type="match status" value="1"/>
</dbReference>
<keyword evidence="1 6" id="KW-0378">Hydrolase</keyword>
<dbReference type="Pfam" id="PF00150">
    <property type="entry name" value="Cellulase"/>
    <property type="match status" value="1"/>
</dbReference>
<dbReference type="GO" id="GO:0000272">
    <property type="term" value="P:polysaccharide catabolic process"/>
    <property type="evidence" value="ECO:0007669"/>
    <property type="project" value="InterPro"/>
</dbReference>
<evidence type="ECO:0000256" key="1">
    <source>
        <dbReference type="ARBA" id="ARBA00022801"/>
    </source>
</evidence>
<evidence type="ECO:0000313" key="6">
    <source>
        <dbReference type="EMBL" id="PSL28097.1"/>
    </source>
</evidence>
<accession>A0A2P8G2B6</accession>
<organism evidence="6 7">
    <name type="scientific">Chitinophaga ginsengisoli</name>
    <dbReference type="NCBI Taxonomy" id="363837"/>
    <lineage>
        <taxon>Bacteria</taxon>
        <taxon>Pseudomonadati</taxon>
        <taxon>Bacteroidota</taxon>
        <taxon>Chitinophagia</taxon>
        <taxon>Chitinophagales</taxon>
        <taxon>Chitinophagaceae</taxon>
        <taxon>Chitinophaga</taxon>
    </lineage>
</organism>
<evidence type="ECO:0000256" key="2">
    <source>
        <dbReference type="ARBA" id="ARBA00023295"/>
    </source>
</evidence>
<feature type="chain" id="PRO_5015151809" evidence="3">
    <location>
        <begin position="22"/>
        <end position="680"/>
    </location>
</feature>
<dbReference type="InterPro" id="IPR001547">
    <property type="entry name" value="Glyco_hydro_5"/>
</dbReference>
<dbReference type="Pfam" id="PF00149">
    <property type="entry name" value="Metallophos"/>
    <property type="match status" value="1"/>
</dbReference>
<dbReference type="InterPro" id="IPR017853">
    <property type="entry name" value="GH"/>
</dbReference>
<name>A0A2P8G2B6_9BACT</name>
<dbReference type="InterPro" id="IPR029052">
    <property type="entry name" value="Metallo-depent_PP-like"/>
</dbReference>
<dbReference type="Gene3D" id="3.60.21.10">
    <property type="match status" value="1"/>
</dbReference>
<feature type="signal peptide" evidence="3">
    <location>
        <begin position="1"/>
        <end position="21"/>
    </location>
</feature>
<gene>
    <name evidence="6" type="ORF">CLV42_10816</name>
</gene>
<dbReference type="PANTHER" id="PTHR46546:SF4">
    <property type="entry name" value="SHEWANELLA-LIKE PROTEIN PHOSPHATASE 1"/>
    <property type="match status" value="1"/>
</dbReference>
<feature type="domain" description="Glycoside hydrolase family 5" evidence="5">
    <location>
        <begin position="141"/>
        <end position="273"/>
    </location>
</feature>
<evidence type="ECO:0000313" key="7">
    <source>
        <dbReference type="Proteomes" id="UP000240978"/>
    </source>
</evidence>
<keyword evidence="7" id="KW-1185">Reference proteome</keyword>
<reference evidence="6 7" key="1">
    <citation type="submission" date="2018-03" db="EMBL/GenBank/DDBJ databases">
        <title>Genomic Encyclopedia of Archaeal and Bacterial Type Strains, Phase II (KMG-II): from individual species to whole genera.</title>
        <authorList>
            <person name="Goeker M."/>
        </authorList>
    </citation>
    <scope>NUCLEOTIDE SEQUENCE [LARGE SCALE GENOMIC DNA]</scope>
    <source>
        <strain evidence="6 7">DSM 18107</strain>
    </source>
</reference>
<evidence type="ECO:0000256" key="3">
    <source>
        <dbReference type="SAM" id="SignalP"/>
    </source>
</evidence>
<protein>
    <submittedName>
        <fullName evidence="6">Cellulase (Glycosyl hydrolase family 5)</fullName>
    </submittedName>
</protein>
<evidence type="ECO:0000259" key="5">
    <source>
        <dbReference type="Pfam" id="PF00150"/>
    </source>
</evidence>
<comment type="caution">
    <text evidence="6">The sequence shown here is derived from an EMBL/GenBank/DDBJ whole genome shotgun (WGS) entry which is preliminary data.</text>
</comment>
<keyword evidence="3" id="KW-0732">Signal</keyword>
<dbReference type="PANTHER" id="PTHR46546">
    <property type="entry name" value="SHEWANELLA-LIKE PROTEIN PHOSPHATASE 1"/>
    <property type="match status" value="1"/>
</dbReference>
<dbReference type="RefSeq" id="WP_170117572.1">
    <property type="nucleotide sequence ID" value="NZ_PYGK01000008.1"/>
</dbReference>
<evidence type="ECO:0000259" key="4">
    <source>
        <dbReference type="Pfam" id="PF00149"/>
    </source>
</evidence>
<dbReference type="AlphaFoldDB" id="A0A2P8G2B6"/>
<proteinExistence type="predicted"/>
<dbReference type="EMBL" id="PYGK01000008">
    <property type="protein sequence ID" value="PSL28097.1"/>
    <property type="molecule type" value="Genomic_DNA"/>
</dbReference>
<keyword evidence="2" id="KW-0326">Glycosidase</keyword>
<dbReference type="SUPFAM" id="SSF56300">
    <property type="entry name" value="Metallo-dependent phosphatases"/>
    <property type="match status" value="1"/>
</dbReference>
<dbReference type="Gene3D" id="3.20.20.80">
    <property type="entry name" value="Glycosidases"/>
    <property type="match status" value="1"/>
</dbReference>
<dbReference type="Proteomes" id="UP000240978">
    <property type="component" value="Unassembled WGS sequence"/>
</dbReference>
<dbReference type="GO" id="GO:0004553">
    <property type="term" value="F:hydrolase activity, hydrolyzing O-glycosyl compounds"/>
    <property type="evidence" value="ECO:0007669"/>
    <property type="project" value="InterPro"/>
</dbReference>
<feature type="domain" description="Calcineurin-like phosphoesterase" evidence="4">
    <location>
        <begin position="420"/>
        <end position="634"/>
    </location>
</feature>
<dbReference type="InterPro" id="IPR004843">
    <property type="entry name" value="Calcineurin-like_PHP"/>
</dbReference>
<sequence length="680" mass="78057">MNIFFRISILFLVALPTEIQAQGTWSIEKANTWSAHGGWLTGCNFIPSTAVNQLEMWQELTFDTTTLNKELGYAEKIGLTIMRVFLHHVAWQEDPNGFVGRMRQYLAISNRHHIKTMFVFFDDCWNDLYAPGTQPALIPSVHNSQWLKDPGSRIDDVPALMDTLEMYVKEVLTKFKDDERVAIWDLYNEPGHFGHKEKSWPLLKNVVRWAREINPCQPITIGVWNQSFDKFNQYQIANSDIISFHNYRDTVSLIAAIDSLKRFGRPVICTEYMKRPNGSLFSTHLPIFKREHVGAINWGLVAGKSQTNFPQGNKGGEPEPSLWYHDIFRQDGSPFNSKETDLIKELNKPVGTDGAYIIYARNHGVSYSLIHNRVTIDSFKLKNRRRQQITILPAQYPVNFSLKLHTKEVNQPYQYPSPSKLLVVSDIEGEFSAFVKLMTACKVMDSGYSWTFGPGHLVICGDLFDRGNDVTAYLWLLYRLEKQAQKAGGYVHVILGNHDIMNLSGDYRYVDCKYFTVARTLQIPYKELYAANTELGRWLRSKNIVEKIGDILFMHAGISQEVNSKKMSLEAINNLCRPFYDQPRQAIPDSLQIFFGPQSPFWYRGYFTGNIPESQIDETLALYGCRQVVVGHTIVDNIQKLYKGRVVGVDVNHHQGNHQALLIENGQYFRLNDLGERETL</sequence>